<evidence type="ECO:0000256" key="1">
    <source>
        <dbReference type="SAM" id="SignalP"/>
    </source>
</evidence>
<reference evidence="3 4" key="1">
    <citation type="submission" date="2016-01" db="EMBL/GenBank/DDBJ databases">
        <title>The new phylogeny of the genus Mycobacterium.</title>
        <authorList>
            <person name="Tarcisio F."/>
            <person name="Conor M."/>
            <person name="Antonella G."/>
            <person name="Elisabetta G."/>
            <person name="Giulia F.S."/>
            <person name="Sara T."/>
            <person name="Anna F."/>
            <person name="Clotilde B."/>
            <person name="Roberto B."/>
            <person name="Veronica D.S."/>
            <person name="Fabio R."/>
            <person name="Monica P."/>
            <person name="Olivier J."/>
            <person name="Enrico T."/>
            <person name="Nicola S."/>
        </authorList>
    </citation>
    <scope>NUCLEOTIDE SEQUENCE [LARGE SCALE GENOMIC DNA]</scope>
    <source>
        <strain evidence="3 4">DSM 45166</strain>
    </source>
</reference>
<dbReference type="AlphaFoldDB" id="A0A1X1XT81"/>
<dbReference type="EMBL" id="LQPE01000136">
    <property type="protein sequence ID" value="ORW01980.1"/>
    <property type="molecule type" value="Genomic_DNA"/>
</dbReference>
<comment type="caution">
    <text evidence="3">The sequence shown here is derived from an EMBL/GenBank/DDBJ whole genome shotgun (WGS) entry which is preliminary data.</text>
</comment>
<keyword evidence="4" id="KW-1185">Reference proteome</keyword>
<feature type="chain" id="PRO_5010881762" description="DUF732 domain-containing protein" evidence="1">
    <location>
        <begin position="29"/>
        <end position="106"/>
    </location>
</feature>
<protein>
    <recommendedName>
        <fullName evidence="2">DUF732 domain-containing protein</fullName>
    </recommendedName>
</protein>
<dbReference type="Pfam" id="PF05305">
    <property type="entry name" value="DUF732"/>
    <property type="match status" value="1"/>
</dbReference>
<dbReference type="RefSeq" id="WP_045377700.1">
    <property type="nucleotide sequence ID" value="NZ_BBKA01000043.1"/>
</dbReference>
<proteinExistence type="predicted"/>
<dbReference type="InterPro" id="IPR007969">
    <property type="entry name" value="DUF732"/>
</dbReference>
<evidence type="ECO:0000259" key="2">
    <source>
        <dbReference type="Pfam" id="PF05305"/>
    </source>
</evidence>
<feature type="domain" description="DUF732" evidence="2">
    <location>
        <begin position="34"/>
        <end position="104"/>
    </location>
</feature>
<keyword evidence="1" id="KW-0732">Signal</keyword>
<dbReference type="Proteomes" id="UP000193487">
    <property type="component" value="Unassembled WGS sequence"/>
</dbReference>
<organism evidence="3 4">
    <name type="scientific">Mycobacterium kyorinense</name>
    <dbReference type="NCBI Taxonomy" id="487514"/>
    <lineage>
        <taxon>Bacteria</taxon>
        <taxon>Bacillati</taxon>
        <taxon>Actinomycetota</taxon>
        <taxon>Actinomycetes</taxon>
        <taxon>Mycobacteriales</taxon>
        <taxon>Mycobacteriaceae</taxon>
        <taxon>Mycobacterium</taxon>
    </lineage>
</organism>
<feature type="signal peptide" evidence="1">
    <location>
        <begin position="1"/>
        <end position="28"/>
    </location>
</feature>
<gene>
    <name evidence="3" type="ORF">AWC14_07365</name>
</gene>
<sequence>MSLVSAPKLVLALAGAAAVIGLAAPAHAESSGTDASFLAALDQQGITHRGASQAIAAGKSVCQLMDQGLSPMDTVNAVHSTNPGFTVENAARFAITAASAYCPEHL</sequence>
<name>A0A1X1XT81_9MYCO</name>
<evidence type="ECO:0000313" key="3">
    <source>
        <dbReference type="EMBL" id="ORW01980.1"/>
    </source>
</evidence>
<accession>A0A1X1XT81</accession>
<evidence type="ECO:0000313" key="4">
    <source>
        <dbReference type="Proteomes" id="UP000193487"/>
    </source>
</evidence>
<dbReference type="OrthoDB" id="4748926at2"/>